<keyword evidence="1" id="KW-0732">Signal</keyword>
<sequence>MKKIKLMKTVLLLCAVFVFSNCEEDGPIQFAVVDEFETNATVTGLKGAQQVDIDKSMDVSDLLDNGSKFVSADVESVIITLKDYDGGGTITGNFDLKIGGKPLFNQSLTLKSGVPSSAITIPSGSSDILSSITGGNVQVKLNGSTASPISDNSFTLNLKFKIKAVVE</sequence>
<evidence type="ECO:0000313" key="2">
    <source>
        <dbReference type="EMBL" id="PWG06600.1"/>
    </source>
</evidence>
<dbReference type="AlphaFoldDB" id="A0A2U2JE28"/>
<dbReference type="Proteomes" id="UP000245670">
    <property type="component" value="Unassembled WGS sequence"/>
</dbReference>
<evidence type="ECO:0000256" key="1">
    <source>
        <dbReference type="SAM" id="SignalP"/>
    </source>
</evidence>
<protein>
    <submittedName>
        <fullName evidence="2">Uncharacterized protein</fullName>
    </submittedName>
</protein>
<proteinExistence type="predicted"/>
<name>A0A2U2JE28_9FLAO</name>
<feature type="chain" id="PRO_5015488610" evidence="1">
    <location>
        <begin position="21"/>
        <end position="167"/>
    </location>
</feature>
<feature type="signal peptide" evidence="1">
    <location>
        <begin position="1"/>
        <end position="20"/>
    </location>
</feature>
<keyword evidence="3" id="KW-1185">Reference proteome</keyword>
<dbReference type="EMBL" id="QFFG01000001">
    <property type="protein sequence ID" value="PWG06600.1"/>
    <property type="molecule type" value="Genomic_DNA"/>
</dbReference>
<comment type="caution">
    <text evidence="2">The sequence shown here is derived from an EMBL/GenBank/DDBJ whole genome shotgun (WGS) entry which is preliminary data.</text>
</comment>
<reference evidence="2 3" key="1">
    <citation type="submission" date="2018-05" db="EMBL/GenBank/DDBJ databases">
        <title>Polaribacter aquimarinus sp. nov., isolated from sediment in a sediment of sea.</title>
        <authorList>
            <person name="Lu D."/>
        </authorList>
    </citation>
    <scope>NUCLEOTIDE SEQUENCE [LARGE SCALE GENOMIC DNA]</scope>
    <source>
        <strain evidence="2 3">ZY113</strain>
    </source>
</reference>
<evidence type="ECO:0000313" key="3">
    <source>
        <dbReference type="Proteomes" id="UP000245670"/>
    </source>
</evidence>
<gene>
    <name evidence="2" type="ORF">DIS07_01830</name>
</gene>
<accession>A0A2U2JE28</accession>
<organism evidence="2 3">
    <name type="scientific">Polaribacter aquimarinus</name>
    <dbReference type="NCBI Taxonomy" id="2100726"/>
    <lineage>
        <taxon>Bacteria</taxon>
        <taxon>Pseudomonadati</taxon>
        <taxon>Bacteroidota</taxon>
        <taxon>Flavobacteriia</taxon>
        <taxon>Flavobacteriales</taxon>
        <taxon>Flavobacteriaceae</taxon>
    </lineage>
</organism>